<evidence type="ECO:0000256" key="3">
    <source>
        <dbReference type="ARBA" id="ARBA00022553"/>
    </source>
</evidence>
<dbReference type="InterPro" id="IPR035965">
    <property type="entry name" value="PAS-like_dom_sf"/>
</dbReference>
<keyword evidence="4" id="KW-0808">Transferase</keyword>
<sequence length="218" mass="24815">MTQDLQFALKIFDVLPLYGILFDRDGTVITANRTFLKTVGMRREETAGMSAEELEPYYVDLKKHLAELEAHGVRTVRGCLVREDGTRFAVEHTLVHVAEAGREIIVSISHSVEGWTVGEERREAEKKIEAANQRKRQFIANINHEIRTPMNAIVGYAEMLAESDVGDRQRRYVETIRKNSAHLVAIINDIMELSKLETGKVRVLKSTVNLHVITEQIY</sequence>
<dbReference type="InterPro" id="IPR000014">
    <property type="entry name" value="PAS"/>
</dbReference>
<reference evidence="8 9" key="1">
    <citation type="submission" date="2017-01" db="EMBL/GenBank/DDBJ databases">
        <title>The cable genome- insights into the physiology and evolution of filamentous bacteria capable of sulfide oxidation via long distance electron transfer.</title>
        <authorList>
            <person name="Schreiber L."/>
            <person name="Bjerg J.T."/>
            <person name="Boggild A."/>
            <person name="Van De Vossenberg J."/>
            <person name="Meysman F."/>
            <person name="Nielsen L.P."/>
            <person name="Schramm A."/>
            <person name="Kjeldsen K.U."/>
        </authorList>
    </citation>
    <scope>NUCLEOTIDE SEQUENCE [LARGE SCALE GENOMIC DNA]</scope>
    <source>
        <strain evidence="8">A5</strain>
    </source>
</reference>
<accession>A0A444JBR8</accession>
<dbReference type="Gene3D" id="1.10.287.130">
    <property type="match status" value="1"/>
</dbReference>
<proteinExistence type="predicted"/>
<keyword evidence="6" id="KW-0902">Two-component regulatory system</keyword>
<dbReference type="InterPro" id="IPR003661">
    <property type="entry name" value="HisK_dim/P_dom"/>
</dbReference>
<dbReference type="AlphaFoldDB" id="A0A444JBR8"/>
<dbReference type="InterPro" id="IPR036097">
    <property type="entry name" value="HisK_dim/P_sf"/>
</dbReference>
<evidence type="ECO:0000256" key="4">
    <source>
        <dbReference type="ARBA" id="ARBA00022679"/>
    </source>
</evidence>
<keyword evidence="9" id="KW-1185">Reference proteome</keyword>
<dbReference type="NCBIfam" id="TIGR00229">
    <property type="entry name" value="sensory_box"/>
    <property type="match status" value="1"/>
</dbReference>
<dbReference type="SMART" id="SM00388">
    <property type="entry name" value="HisKA"/>
    <property type="match status" value="1"/>
</dbReference>
<dbReference type="GO" id="GO:0000155">
    <property type="term" value="F:phosphorelay sensor kinase activity"/>
    <property type="evidence" value="ECO:0007669"/>
    <property type="project" value="InterPro"/>
</dbReference>
<dbReference type="Proteomes" id="UP000288892">
    <property type="component" value="Unassembled WGS sequence"/>
</dbReference>
<evidence type="ECO:0000313" key="9">
    <source>
        <dbReference type="Proteomes" id="UP000288892"/>
    </source>
</evidence>
<dbReference type="PANTHER" id="PTHR43711:SF1">
    <property type="entry name" value="HISTIDINE KINASE 1"/>
    <property type="match status" value="1"/>
</dbReference>
<name>A0A444JBR8_9BACT</name>
<dbReference type="FunFam" id="1.10.287.130:FF:000001">
    <property type="entry name" value="Two-component sensor histidine kinase"/>
    <property type="match status" value="1"/>
</dbReference>
<dbReference type="SUPFAM" id="SSF47384">
    <property type="entry name" value="Homodimeric domain of signal transducing histidine kinase"/>
    <property type="match status" value="1"/>
</dbReference>
<evidence type="ECO:0000259" key="7">
    <source>
        <dbReference type="PROSITE" id="PS50109"/>
    </source>
</evidence>
<organism evidence="8 9">
    <name type="scientific">Candidatus Electrothrix marina</name>
    <dbReference type="NCBI Taxonomy" id="1859130"/>
    <lineage>
        <taxon>Bacteria</taxon>
        <taxon>Pseudomonadati</taxon>
        <taxon>Thermodesulfobacteriota</taxon>
        <taxon>Desulfobulbia</taxon>
        <taxon>Desulfobulbales</taxon>
        <taxon>Desulfobulbaceae</taxon>
        <taxon>Candidatus Electrothrix</taxon>
    </lineage>
</organism>
<evidence type="ECO:0000313" key="8">
    <source>
        <dbReference type="EMBL" id="RWX50550.1"/>
    </source>
</evidence>
<dbReference type="Pfam" id="PF13426">
    <property type="entry name" value="PAS_9"/>
    <property type="match status" value="1"/>
</dbReference>
<dbReference type="InterPro" id="IPR050736">
    <property type="entry name" value="Sensor_HK_Regulatory"/>
</dbReference>
<comment type="caution">
    <text evidence="8">The sequence shown here is derived from an EMBL/GenBank/DDBJ whole genome shotgun (WGS) entry which is preliminary data.</text>
</comment>
<evidence type="ECO:0000256" key="6">
    <source>
        <dbReference type="ARBA" id="ARBA00023012"/>
    </source>
</evidence>
<dbReference type="PANTHER" id="PTHR43711">
    <property type="entry name" value="TWO-COMPONENT HISTIDINE KINASE"/>
    <property type="match status" value="1"/>
</dbReference>
<evidence type="ECO:0000256" key="1">
    <source>
        <dbReference type="ARBA" id="ARBA00000085"/>
    </source>
</evidence>
<dbReference type="EC" id="2.7.13.3" evidence="2"/>
<feature type="domain" description="Histidine kinase" evidence="7">
    <location>
        <begin position="141"/>
        <end position="218"/>
    </location>
</feature>
<dbReference type="CDD" id="cd00130">
    <property type="entry name" value="PAS"/>
    <property type="match status" value="1"/>
</dbReference>
<dbReference type="Gene3D" id="3.30.450.20">
    <property type="entry name" value="PAS domain"/>
    <property type="match status" value="1"/>
</dbReference>
<protein>
    <recommendedName>
        <fullName evidence="2">histidine kinase</fullName>
        <ecNumber evidence="2">2.7.13.3</ecNumber>
    </recommendedName>
</protein>
<dbReference type="InterPro" id="IPR005467">
    <property type="entry name" value="His_kinase_dom"/>
</dbReference>
<evidence type="ECO:0000256" key="5">
    <source>
        <dbReference type="ARBA" id="ARBA00022777"/>
    </source>
</evidence>
<evidence type="ECO:0000256" key="2">
    <source>
        <dbReference type="ARBA" id="ARBA00012438"/>
    </source>
</evidence>
<comment type="catalytic activity">
    <reaction evidence="1">
        <text>ATP + protein L-histidine = ADP + protein N-phospho-L-histidine.</text>
        <dbReference type="EC" id="2.7.13.3"/>
    </reaction>
</comment>
<dbReference type="PROSITE" id="PS50109">
    <property type="entry name" value="HIS_KIN"/>
    <property type="match status" value="1"/>
</dbReference>
<feature type="non-terminal residue" evidence="8">
    <location>
        <position position="218"/>
    </location>
</feature>
<dbReference type="SUPFAM" id="SSF55785">
    <property type="entry name" value="PYP-like sensor domain (PAS domain)"/>
    <property type="match status" value="1"/>
</dbReference>
<keyword evidence="5" id="KW-0418">Kinase</keyword>
<gene>
    <name evidence="8" type="ORF">VU01_13013</name>
</gene>
<dbReference type="CDD" id="cd00082">
    <property type="entry name" value="HisKA"/>
    <property type="match status" value="1"/>
</dbReference>
<keyword evidence="3" id="KW-0597">Phosphoprotein</keyword>
<dbReference type="Pfam" id="PF00512">
    <property type="entry name" value="HisKA"/>
    <property type="match status" value="1"/>
</dbReference>
<dbReference type="EMBL" id="MTKS01000301">
    <property type="protein sequence ID" value="RWX50550.1"/>
    <property type="molecule type" value="Genomic_DNA"/>
</dbReference>